<keyword evidence="3" id="KW-1185">Reference proteome</keyword>
<keyword evidence="1" id="KW-0732">Signal</keyword>
<reference evidence="2 3" key="1">
    <citation type="submission" date="2023-04" db="EMBL/GenBank/DDBJ databases">
        <title>A novel bacteria isolated from coastal sediment.</title>
        <authorList>
            <person name="Liu X.-J."/>
            <person name="Du Z.-J."/>
        </authorList>
    </citation>
    <scope>NUCLEOTIDE SEQUENCE [LARGE SCALE GENOMIC DNA]</scope>
    <source>
        <strain evidence="2 3">SDUM461004</strain>
    </source>
</reference>
<gene>
    <name evidence="2" type="ORF">QEH59_17595</name>
</gene>
<feature type="chain" id="PRO_5045291258" evidence="1">
    <location>
        <begin position="23"/>
        <end position="304"/>
    </location>
</feature>
<sequence length="304" mass="32094">MKKIRLILLLQALVLSALTVNADDDCCSDGTDPSVTCDDGTVVCDASECAPCTIANPDPDPGYCCGPDGTQIATTVPTPSVTDPTSTPGYTTGAAGVVPAAKTTKIMTSISSEVYGSGSGAYRIVYYDVEISTPTSHSLVNVLKESRFQTDGAIDTNNACGDALNRTLTLEGARSVSVGASVSIPLTIGGSIGFSVAHSWVYKPAYTVQCSAPAVSWAMNYYQVYKEEVKLSEGTYTLNYSNQKYVREYKRNFRNSNETLLSSNLVGSPVTGSKVDNNVVNSPWGWDGASRCATASSPCCDEEV</sequence>
<evidence type="ECO:0000256" key="1">
    <source>
        <dbReference type="SAM" id="SignalP"/>
    </source>
</evidence>
<dbReference type="EMBL" id="JARXIC010000056">
    <property type="protein sequence ID" value="MDQ8196253.1"/>
    <property type="molecule type" value="Genomic_DNA"/>
</dbReference>
<feature type="signal peptide" evidence="1">
    <location>
        <begin position="1"/>
        <end position="22"/>
    </location>
</feature>
<evidence type="ECO:0000313" key="2">
    <source>
        <dbReference type="EMBL" id="MDQ8196253.1"/>
    </source>
</evidence>
<comment type="caution">
    <text evidence="2">The sequence shown here is derived from an EMBL/GenBank/DDBJ whole genome shotgun (WGS) entry which is preliminary data.</text>
</comment>
<dbReference type="RefSeq" id="WP_308986689.1">
    <property type="nucleotide sequence ID" value="NZ_JARXIC010000056.1"/>
</dbReference>
<proteinExistence type="predicted"/>
<organism evidence="2 3">
    <name type="scientific">Thalassobacterium sedimentorum</name>
    <dbReference type="NCBI Taxonomy" id="3041258"/>
    <lineage>
        <taxon>Bacteria</taxon>
        <taxon>Pseudomonadati</taxon>
        <taxon>Verrucomicrobiota</taxon>
        <taxon>Opitutia</taxon>
        <taxon>Puniceicoccales</taxon>
        <taxon>Coraliomargaritaceae</taxon>
        <taxon>Thalassobacterium</taxon>
    </lineage>
</organism>
<name>A0ABU1ARM0_9BACT</name>
<dbReference type="Proteomes" id="UP001243717">
    <property type="component" value="Unassembled WGS sequence"/>
</dbReference>
<protein>
    <submittedName>
        <fullName evidence="2">Uncharacterized protein</fullName>
    </submittedName>
</protein>
<accession>A0ABU1ARM0</accession>
<evidence type="ECO:0000313" key="3">
    <source>
        <dbReference type="Proteomes" id="UP001243717"/>
    </source>
</evidence>